<dbReference type="SUPFAM" id="SSF47072">
    <property type="entry name" value="Cysteine alpha-hairpin motif"/>
    <property type="match status" value="1"/>
</dbReference>
<accession>A0A4P7N0Q9</accession>
<feature type="compositionally biased region" description="Polar residues" evidence="5">
    <location>
        <begin position="18"/>
        <end position="34"/>
    </location>
</feature>
<gene>
    <name evidence="6" type="ORF">PoMZ_09038</name>
</gene>
<evidence type="ECO:0000256" key="1">
    <source>
        <dbReference type="ARBA" id="ARBA00003875"/>
    </source>
</evidence>
<dbReference type="GO" id="GO:0005758">
    <property type="term" value="C:mitochondrial intermembrane space"/>
    <property type="evidence" value="ECO:0007669"/>
    <property type="project" value="UniProtKB-SubCell"/>
</dbReference>
<evidence type="ECO:0008006" key="8">
    <source>
        <dbReference type="Google" id="ProtNLM"/>
    </source>
</evidence>
<dbReference type="AlphaFoldDB" id="A0A4P7N0Q9"/>
<dbReference type="GO" id="GO:0033108">
    <property type="term" value="P:mitochondrial respiratory chain complex assembly"/>
    <property type="evidence" value="ECO:0007669"/>
    <property type="project" value="TreeGrafter"/>
</dbReference>
<feature type="region of interest" description="Disordered" evidence="5">
    <location>
        <begin position="15"/>
        <end position="51"/>
    </location>
</feature>
<dbReference type="PANTHER" id="PTHR46811">
    <property type="entry name" value="COILED-COIL-HELIX-COILED-COIL-HELIX DOMAIN-CONTAINING PROTEIN 7"/>
    <property type="match status" value="1"/>
</dbReference>
<feature type="compositionally biased region" description="Basic and acidic residues" evidence="5">
    <location>
        <begin position="36"/>
        <end position="48"/>
    </location>
</feature>
<comment type="function">
    <text evidence="1">Required for the assembly of cytochrome c oxidase.</text>
</comment>
<keyword evidence="4" id="KW-1015">Disulfide bond</keyword>
<name>A0A4P7N0Q9_PYROR</name>
<organism evidence="6 7">
    <name type="scientific">Pyricularia oryzae</name>
    <name type="common">Rice blast fungus</name>
    <name type="synonym">Magnaporthe oryzae</name>
    <dbReference type="NCBI Taxonomy" id="318829"/>
    <lineage>
        <taxon>Eukaryota</taxon>
        <taxon>Fungi</taxon>
        <taxon>Dikarya</taxon>
        <taxon>Ascomycota</taxon>
        <taxon>Pezizomycotina</taxon>
        <taxon>Sordariomycetes</taxon>
        <taxon>Sordariomycetidae</taxon>
        <taxon>Magnaporthales</taxon>
        <taxon>Pyriculariaceae</taxon>
        <taxon>Pyricularia</taxon>
    </lineage>
</organism>
<dbReference type="InterPro" id="IPR009069">
    <property type="entry name" value="Cys_alpha_HP_mot_SF"/>
</dbReference>
<keyword evidence="3" id="KW-0496">Mitochondrion</keyword>
<proteinExistence type="predicted"/>
<reference evidence="6 7" key="1">
    <citation type="journal article" date="2019" name="Mol. Biol. Evol.">
        <title>Blast fungal genomes show frequent chromosomal changes, gene gains and losses, and effector gene turnover.</title>
        <authorList>
            <person name="Gomez Luciano L.B."/>
            <person name="Jason Tsai I."/>
            <person name="Chuma I."/>
            <person name="Tosa Y."/>
            <person name="Chen Y.H."/>
            <person name="Li J.Y."/>
            <person name="Li M.Y."/>
            <person name="Jade Lu M.Y."/>
            <person name="Nakayashiki H."/>
            <person name="Li W.H."/>
        </authorList>
    </citation>
    <scope>NUCLEOTIDE SEQUENCE [LARGE SCALE GENOMIC DNA]</scope>
    <source>
        <strain evidence="6">MZ5-1-6</strain>
    </source>
</reference>
<dbReference type="EMBL" id="CP034204">
    <property type="protein sequence ID" value="QBZ53360.1"/>
    <property type="molecule type" value="Genomic_DNA"/>
</dbReference>
<sequence>MSKECLCATDIKIDNHSRPTSRNLPNKTKPNMATQHPDDRSDGPWSDKNKRKFRNKDLSEFYDPCQEAAARSIQCLNRNGGDRTMCQDYFALAEKEKSTTSRKTPSLEVNKIKGNNDSTLRENYANYISRPSAVHMRCQPTQWRLATNNLVFT</sequence>
<evidence type="ECO:0000256" key="4">
    <source>
        <dbReference type="ARBA" id="ARBA00023157"/>
    </source>
</evidence>
<evidence type="ECO:0000313" key="6">
    <source>
        <dbReference type="EMBL" id="QBZ53360.1"/>
    </source>
</evidence>
<evidence type="ECO:0000256" key="2">
    <source>
        <dbReference type="ARBA" id="ARBA00004569"/>
    </source>
</evidence>
<comment type="subcellular location">
    <subcellularLocation>
        <location evidence="2">Mitochondrion intermembrane space</location>
    </subcellularLocation>
</comment>
<dbReference type="Proteomes" id="UP000294847">
    <property type="component" value="Chromosome 1"/>
</dbReference>
<dbReference type="InterPro" id="IPR051040">
    <property type="entry name" value="COX23"/>
</dbReference>
<evidence type="ECO:0000313" key="7">
    <source>
        <dbReference type="Proteomes" id="UP000294847"/>
    </source>
</evidence>
<evidence type="ECO:0000256" key="5">
    <source>
        <dbReference type="SAM" id="MobiDB-lite"/>
    </source>
</evidence>
<protein>
    <recommendedName>
        <fullName evidence="8">Cytochrome c oxidase-assembly factor COX23, mitochondrial</fullName>
    </recommendedName>
</protein>
<evidence type="ECO:0000256" key="3">
    <source>
        <dbReference type="ARBA" id="ARBA00023128"/>
    </source>
</evidence>
<dbReference type="PANTHER" id="PTHR46811:SF1">
    <property type="entry name" value="COILED-COIL-HELIX-COILED-COIL-HELIX DOMAIN-CONTAINING PROTEIN 7"/>
    <property type="match status" value="1"/>
</dbReference>